<keyword evidence="3" id="KW-1185">Reference proteome</keyword>
<dbReference type="Proteomes" id="UP001649230">
    <property type="component" value="Chromosome"/>
</dbReference>
<dbReference type="EMBL" id="CP090978">
    <property type="protein sequence ID" value="UJF32077.1"/>
    <property type="molecule type" value="Genomic_DNA"/>
</dbReference>
<feature type="domain" description="Spore protein YkvP/CgeB glycosyl transferase-like" evidence="1">
    <location>
        <begin position="2"/>
        <end position="39"/>
    </location>
</feature>
<protein>
    <submittedName>
        <fullName evidence="2">Glycosyltransferase</fullName>
    </submittedName>
</protein>
<dbReference type="InterPro" id="IPR055259">
    <property type="entry name" value="YkvP/CgeB_Glyco_trans-like"/>
</dbReference>
<sequence length="47" mass="5756">MEKIDYYLNHEEERQRIALRGLSRTLRDHTYRNRLHELLSITNGESQ</sequence>
<accession>A0ABY3SDK9</accession>
<evidence type="ECO:0000259" key="1">
    <source>
        <dbReference type="Pfam" id="PF13524"/>
    </source>
</evidence>
<organism evidence="2 3">
    <name type="scientific">Paenibacillus hexagrammi</name>
    <dbReference type="NCBI Taxonomy" id="2908839"/>
    <lineage>
        <taxon>Bacteria</taxon>
        <taxon>Bacillati</taxon>
        <taxon>Bacillota</taxon>
        <taxon>Bacilli</taxon>
        <taxon>Bacillales</taxon>
        <taxon>Paenibacillaceae</taxon>
        <taxon>Paenibacillus</taxon>
    </lineage>
</organism>
<evidence type="ECO:0000313" key="3">
    <source>
        <dbReference type="Proteomes" id="UP001649230"/>
    </source>
</evidence>
<evidence type="ECO:0000313" key="2">
    <source>
        <dbReference type="EMBL" id="UJF32077.1"/>
    </source>
</evidence>
<proteinExistence type="predicted"/>
<reference evidence="2 3" key="1">
    <citation type="journal article" date="2024" name="Int. J. Syst. Evol. Microbiol.">
        <title>Paenibacillus hexagrammi sp. nov., a novel bacterium isolated from the gut content of Hexagrammos agrammus.</title>
        <authorList>
            <person name="Jung H.K."/>
            <person name="Kim D.G."/>
            <person name="Zin H."/>
            <person name="Park J."/>
            <person name="Jung H."/>
            <person name="Kim Y.O."/>
            <person name="Kong H.J."/>
            <person name="Kim J.W."/>
            <person name="Kim Y.S."/>
        </authorList>
    </citation>
    <scope>NUCLEOTIDE SEQUENCE [LARGE SCALE GENOMIC DNA]</scope>
    <source>
        <strain evidence="2 3">YPD9-1</strain>
    </source>
</reference>
<dbReference type="Pfam" id="PF13524">
    <property type="entry name" value="Glyco_trans_1_2"/>
    <property type="match status" value="1"/>
</dbReference>
<name>A0ABY3SDK9_9BACL</name>
<gene>
    <name evidence="2" type="ORF">L0M14_20410</name>
</gene>